<comment type="caution">
    <text evidence="2">The sequence shown here is derived from an EMBL/GenBank/DDBJ whole genome shotgun (WGS) entry which is preliminary data.</text>
</comment>
<evidence type="ECO:0000313" key="3">
    <source>
        <dbReference type="Proteomes" id="UP000779900"/>
    </source>
</evidence>
<gene>
    <name evidence="2" type="ORF">FJY68_14150</name>
</gene>
<dbReference type="AlphaFoldDB" id="A0A937XKF6"/>
<dbReference type="InterPro" id="IPR025965">
    <property type="entry name" value="FlgD/Vpr_Ig-like"/>
</dbReference>
<feature type="domain" description="FlgD/Vpr Ig-like" evidence="1">
    <location>
        <begin position="228"/>
        <end position="289"/>
    </location>
</feature>
<evidence type="ECO:0000313" key="2">
    <source>
        <dbReference type="EMBL" id="MBM3332964.1"/>
    </source>
</evidence>
<evidence type="ECO:0000259" key="1">
    <source>
        <dbReference type="Pfam" id="PF13860"/>
    </source>
</evidence>
<sequence length="303" mass="33282">MSNPVFVDSTNDTTYQTTDTLDNDVYYWQIAHRVGITWTAGSVHSFTLEGGWTQLSDIPVAVSYGGSLAYEKDFYSNEECLVALSGADNQYVKIYYIDGDTWNDDITTPKTQGVGSAIVTHEAADETPIEEYPGPWVVFGENCDTLYYHSNRSGWWKEGQLPQSLGWGASMAYGVEYDVHHLYLIVGDVGSGPRNDFYRFTLPGYERAQQGGSGRLASSFARSLNDPGRVTVQYQLSTSARVRASVFDATGRQFGDLDAGAQKPGAHRLSWGQDAAGRKLSAGAYFVRIDIGAEQATLKAVVR</sequence>
<dbReference type="Proteomes" id="UP000779900">
    <property type="component" value="Unassembled WGS sequence"/>
</dbReference>
<name>A0A937XKF6_UNCW3</name>
<protein>
    <recommendedName>
        <fullName evidence="1">FlgD/Vpr Ig-like domain-containing protein</fullName>
    </recommendedName>
</protein>
<dbReference type="Pfam" id="PF13860">
    <property type="entry name" value="FlgD_ig"/>
    <property type="match status" value="1"/>
</dbReference>
<proteinExistence type="predicted"/>
<dbReference type="EMBL" id="VGIR01000189">
    <property type="protein sequence ID" value="MBM3332964.1"/>
    <property type="molecule type" value="Genomic_DNA"/>
</dbReference>
<organism evidence="2 3">
    <name type="scientific">candidate division WOR-3 bacterium</name>
    <dbReference type="NCBI Taxonomy" id="2052148"/>
    <lineage>
        <taxon>Bacteria</taxon>
        <taxon>Bacteria division WOR-3</taxon>
    </lineage>
</organism>
<accession>A0A937XKF6</accession>
<dbReference type="Gene3D" id="2.60.40.4070">
    <property type="match status" value="1"/>
</dbReference>
<reference evidence="2" key="1">
    <citation type="submission" date="2019-03" db="EMBL/GenBank/DDBJ databases">
        <title>Lake Tanganyika Metagenome-Assembled Genomes (MAGs).</title>
        <authorList>
            <person name="Tran P."/>
        </authorList>
    </citation>
    <scope>NUCLEOTIDE SEQUENCE</scope>
    <source>
        <strain evidence="2">K_DeepCast_150m_m2_040</strain>
    </source>
</reference>